<feature type="transmembrane region" description="Helical" evidence="4">
    <location>
        <begin position="296"/>
        <end position="316"/>
    </location>
</feature>
<evidence type="ECO:0000259" key="5">
    <source>
        <dbReference type="PROSITE" id="PS50850"/>
    </source>
</evidence>
<comment type="caution">
    <text evidence="6">The sequence shown here is derived from an EMBL/GenBank/DDBJ whole genome shotgun (WGS) entry which is preliminary data.</text>
</comment>
<proteinExistence type="predicted"/>
<feature type="transmembrane region" description="Helical" evidence="4">
    <location>
        <begin position="336"/>
        <end position="354"/>
    </location>
</feature>
<evidence type="ECO:0000313" key="7">
    <source>
        <dbReference type="Proteomes" id="UP000763088"/>
    </source>
</evidence>
<evidence type="ECO:0000256" key="1">
    <source>
        <dbReference type="ARBA" id="ARBA00022692"/>
    </source>
</evidence>
<feature type="transmembrane region" description="Helical" evidence="4">
    <location>
        <begin position="237"/>
        <end position="259"/>
    </location>
</feature>
<dbReference type="GO" id="GO:0022857">
    <property type="term" value="F:transmembrane transporter activity"/>
    <property type="evidence" value="ECO:0007669"/>
    <property type="project" value="InterPro"/>
</dbReference>
<feature type="transmembrane region" description="Helical" evidence="4">
    <location>
        <begin position="205"/>
        <end position="231"/>
    </location>
</feature>
<evidence type="ECO:0000256" key="4">
    <source>
        <dbReference type="SAM" id="Phobius"/>
    </source>
</evidence>
<dbReference type="InterPro" id="IPR011701">
    <property type="entry name" value="MFS"/>
</dbReference>
<feature type="transmembrane region" description="Helical" evidence="4">
    <location>
        <begin position="166"/>
        <end position="185"/>
    </location>
</feature>
<feature type="transmembrane region" description="Helical" evidence="4">
    <location>
        <begin position="12"/>
        <end position="34"/>
    </location>
</feature>
<feature type="domain" description="Major facilitator superfamily (MFS) profile" evidence="5">
    <location>
        <begin position="10"/>
        <end position="386"/>
    </location>
</feature>
<dbReference type="Pfam" id="PF07690">
    <property type="entry name" value="MFS_1"/>
    <property type="match status" value="2"/>
</dbReference>
<feature type="transmembrane region" description="Helical" evidence="4">
    <location>
        <begin position="76"/>
        <end position="103"/>
    </location>
</feature>
<feature type="transmembrane region" description="Helical" evidence="4">
    <location>
        <begin position="139"/>
        <end position="160"/>
    </location>
</feature>
<feature type="transmembrane region" description="Helical" evidence="4">
    <location>
        <begin position="46"/>
        <end position="64"/>
    </location>
</feature>
<accession>A0A928GJC7</accession>
<feature type="transmembrane region" description="Helical" evidence="4">
    <location>
        <begin position="360"/>
        <end position="381"/>
    </location>
</feature>
<gene>
    <name evidence="6" type="ORF">E7102_10700</name>
</gene>
<dbReference type="EMBL" id="SUYD01000013">
    <property type="protein sequence ID" value="MBE6266913.1"/>
    <property type="molecule type" value="Genomic_DNA"/>
</dbReference>
<dbReference type="PANTHER" id="PTHR23531">
    <property type="entry name" value="QUINOLENE RESISTANCE PROTEIN NORA"/>
    <property type="match status" value="1"/>
</dbReference>
<dbReference type="Gene3D" id="1.20.1250.20">
    <property type="entry name" value="MFS general substrate transporter like domains"/>
    <property type="match status" value="1"/>
</dbReference>
<organism evidence="6 7">
    <name type="scientific">Xylanibacter ruminicola</name>
    <name type="common">Prevotella ruminicola</name>
    <dbReference type="NCBI Taxonomy" id="839"/>
    <lineage>
        <taxon>Bacteria</taxon>
        <taxon>Pseudomonadati</taxon>
        <taxon>Bacteroidota</taxon>
        <taxon>Bacteroidia</taxon>
        <taxon>Bacteroidales</taxon>
        <taxon>Prevotellaceae</taxon>
        <taxon>Xylanibacter</taxon>
    </lineage>
</organism>
<evidence type="ECO:0000313" key="6">
    <source>
        <dbReference type="EMBL" id="MBE6266913.1"/>
    </source>
</evidence>
<protein>
    <submittedName>
        <fullName evidence="6">MFS transporter</fullName>
    </submittedName>
</protein>
<dbReference type="PROSITE" id="PS50850">
    <property type="entry name" value="MFS"/>
    <property type="match status" value="1"/>
</dbReference>
<dbReference type="Proteomes" id="UP000763088">
    <property type="component" value="Unassembled WGS sequence"/>
</dbReference>
<evidence type="ECO:0000256" key="2">
    <source>
        <dbReference type="ARBA" id="ARBA00022989"/>
    </source>
</evidence>
<sequence length="396" mass="43273">MILEKLWNRNYCKVMVANFTLFFAFYVLTPLLPLYLSEHFGATKDVIGLVLSGYTITALLFRPFSGYVVDSFPRKLVLMVSFSAFAIFFAGYLAASTLLLFMLVRTLHGGPFGMLTVANSTVAIDVLPSSRRTEGIGYYGLSNNLAMAIAPTVGIFVYKYSQSFELLFWIALVVACCGWIVDSTVDLKSKDIVKNKSKLSLDRFFLMKGWLLGVNMVTFGFSFGVLSNYLAIYGKEVMGITGGTGTYFMLCSIGLILSRLQGGKALRQGRLTHNAGEGMVISLIGYTLFIAMPNPIGYYGSALLIGLGNGHMWPAFQNMTINVAENNQRGTANSTILISWDIGMGLGILLGGVVSELAGYGAAFWTVVVVNATGVIMFFTATKKFFLSRNLNPTVR</sequence>
<reference evidence="6" key="1">
    <citation type="submission" date="2019-04" db="EMBL/GenBank/DDBJ databases">
        <title>Evolution of Biomass-Degrading Anaerobic Consortia Revealed by Metagenomics.</title>
        <authorList>
            <person name="Peng X."/>
        </authorList>
    </citation>
    <scope>NUCLEOTIDE SEQUENCE</scope>
    <source>
        <strain evidence="6">SIG141</strain>
    </source>
</reference>
<keyword evidence="1 4" id="KW-0812">Transmembrane</keyword>
<name>A0A928GJC7_XYLRU</name>
<dbReference type="InterPro" id="IPR020846">
    <property type="entry name" value="MFS_dom"/>
</dbReference>
<keyword evidence="3 4" id="KW-0472">Membrane</keyword>
<dbReference type="CDD" id="cd17489">
    <property type="entry name" value="MFS_YfcJ_like"/>
    <property type="match status" value="1"/>
</dbReference>
<dbReference type="InterPro" id="IPR052714">
    <property type="entry name" value="MFS_Exporter"/>
</dbReference>
<evidence type="ECO:0000256" key="3">
    <source>
        <dbReference type="ARBA" id="ARBA00023136"/>
    </source>
</evidence>
<dbReference type="PANTHER" id="PTHR23531:SF2">
    <property type="entry name" value="PERMEASE"/>
    <property type="match status" value="1"/>
</dbReference>
<keyword evidence="2 4" id="KW-1133">Transmembrane helix</keyword>
<dbReference type="SUPFAM" id="SSF103473">
    <property type="entry name" value="MFS general substrate transporter"/>
    <property type="match status" value="1"/>
</dbReference>
<dbReference type="InterPro" id="IPR036259">
    <property type="entry name" value="MFS_trans_sf"/>
</dbReference>
<dbReference type="AlphaFoldDB" id="A0A928GJC7"/>